<feature type="compositionally biased region" description="Low complexity" evidence="1">
    <location>
        <begin position="147"/>
        <end position="158"/>
    </location>
</feature>
<dbReference type="Proteomes" id="UP001363622">
    <property type="component" value="Unassembled WGS sequence"/>
</dbReference>
<dbReference type="EMBL" id="JBBPHU010000013">
    <property type="protein sequence ID" value="KAK7510876.1"/>
    <property type="molecule type" value="Genomic_DNA"/>
</dbReference>
<accession>A0ABR1KA94</accession>
<protein>
    <submittedName>
        <fullName evidence="2">Uncharacterized protein</fullName>
    </submittedName>
</protein>
<keyword evidence="3" id="KW-1185">Reference proteome</keyword>
<evidence type="ECO:0000313" key="3">
    <source>
        <dbReference type="Proteomes" id="UP001363622"/>
    </source>
</evidence>
<name>A0ABR1KA94_9PEZI</name>
<evidence type="ECO:0000256" key="1">
    <source>
        <dbReference type="SAM" id="MobiDB-lite"/>
    </source>
</evidence>
<sequence length="224" mass="24030">MDGVMKGPSPSLGSCWRWTSRAQRPWRFADMSSQLRFIPSRCAWPPIPTLPSVCRELWIDNREGGRGAGGGWVVRKGGRRVCRLRAHGTPIPTHPYHLFWAGSIVATSSVYSSLSLRSVGIPSGDAERACQRTNEPASKPASPPAPSGGRPTTTTTPPKHNPRPPCTRQTDGVKLLRDASRIITKASGRGGAGGRPSVSGVRLCGRPARTVGRLVGHSAEREGE</sequence>
<evidence type="ECO:0000313" key="2">
    <source>
        <dbReference type="EMBL" id="KAK7510876.1"/>
    </source>
</evidence>
<organism evidence="2 3">
    <name type="scientific">Phyllosticta citriasiana</name>
    <dbReference type="NCBI Taxonomy" id="595635"/>
    <lineage>
        <taxon>Eukaryota</taxon>
        <taxon>Fungi</taxon>
        <taxon>Dikarya</taxon>
        <taxon>Ascomycota</taxon>
        <taxon>Pezizomycotina</taxon>
        <taxon>Dothideomycetes</taxon>
        <taxon>Dothideomycetes incertae sedis</taxon>
        <taxon>Botryosphaeriales</taxon>
        <taxon>Phyllostictaceae</taxon>
        <taxon>Phyllosticta</taxon>
    </lineage>
</organism>
<feature type="region of interest" description="Disordered" evidence="1">
    <location>
        <begin position="125"/>
        <end position="224"/>
    </location>
</feature>
<reference evidence="2 3" key="1">
    <citation type="submission" date="2024-04" db="EMBL/GenBank/DDBJ databases">
        <title>Phyllosticta paracitricarpa is synonymous to the EU quarantine fungus P. citricarpa based on phylogenomic analyses.</title>
        <authorList>
            <consortium name="Lawrence Berkeley National Laboratory"/>
            <person name="Van Ingen-Buijs V.A."/>
            <person name="Van Westerhoven A.C."/>
            <person name="Haridas S."/>
            <person name="Skiadas P."/>
            <person name="Martin F."/>
            <person name="Groenewald J.Z."/>
            <person name="Crous P.W."/>
            <person name="Seidl M.F."/>
        </authorList>
    </citation>
    <scope>NUCLEOTIDE SEQUENCE [LARGE SCALE GENOMIC DNA]</scope>
    <source>
        <strain evidence="2 3">CBS 123371</strain>
    </source>
</reference>
<comment type="caution">
    <text evidence="2">The sequence shown here is derived from an EMBL/GenBank/DDBJ whole genome shotgun (WGS) entry which is preliminary data.</text>
</comment>
<gene>
    <name evidence="2" type="ORF">IWZ03DRAFT_387640</name>
</gene>
<proteinExistence type="predicted"/>